<accession>A0A8I1X2M3</accession>
<dbReference type="Proteomes" id="UP000666562">
    <property type="component" value="Unassembled WGS sequence"/>
</dbReference>
<reference evidence="1" key="1">
    <citation type="submission" date="2020-03" db="EMBL/GenBank/DDBJ databases">
        <title>Genome differentiation and subclade ecological adaptation of Prochlorococcus HLII clade in the global ocean.</title>
        <authorList>
            <person name="Yan W."/>
            <person name="Fen X."/>
            <person name="Zhang W."/>
        </authorList>
    </citation>
    <scope>NUCLEOTIDE SEQUENCE</scope>
    <source>
        <strain evidence="1">XMU1401</strain>
    </source>
</reference>
<evidence type="ECO:0000313" key="1">
    <source>
        <dbReference type="EMBL" id="MBO8223089.1"/>
    </source>
</evidence>
<sequence length="158" mass="18449">MISASGGACQESLTEEEYYNLPHKFQNVISIRNWVDFYDALMVQFYFSIRPQDMKRIKPQMFSVQEGDWDIVIFRIKDKTGLEKKTENYRNGATEVVSEILKRKGNVEYLVFPDVDRSTQQSGVDVKLNALLKHAIDEVCPEYRGDVDWTMVKQLRDI</sequence>
<gene>
    <name evidence="1" type="ORF">HA142_06140</name>
</gene>
<organism evidence="1 2">
    <name type="scientific">Prochlorococcus marinus str. XMU1401</name>
    <dbReference type="NCBI Taxonomy" id="2052594"/>
    <lineage>
        <taxon>Bacteria</taxon>
        <taxon>Bacillati</taxon>
        <taxon>Cyanobacteriota</taxon>
        <taxon>Cyanophyceae</taxon>
        <taxon>Synechococcales</taxon>
        <taxon>Prochlorococcaceae</taxon>
        <taxon>Prochlorococcus</taxon>
    </lineage>
</organism>
<dbReference type="EMBL" id="JAAORC010000002">
    <property type="protein sequence ID" value="MBO8223089.1"/>
    <property type="molecule type" value="Genomic_DNA"/>
</dbReference>
<dbReference type="AlphaFoldDB" id="A0A8I1X2M3"/>
<protein>
    <submittedName>
        <fullName evidence="1">Uncharacterized protein</fullName>
    </submittedName>
</protein>
<dbReference type="RefSeq" id="WP_209044420.1">
    <property type="nucleotide sequence ID" value="NZ_JAAORC010000002.1"/>
</dbReference>
<comment type="caution">
    <text evidence="1">The sequence shown here is derived from an EMBL/GenBank/DDBJ whole genome shotgun (WGS) entry which is preliminary data.</text>
</comment>
<proteinExistence type="predicted"/>
<name>A0A8I1X2M3_PROMR</name>
<evidence type="ECO:0000313" key="2">
    <source>
        <dbReference type="Proteomes" id="UP000666562"/>
    </source>
</evidence>